<dbReference type="PANTHER" id="PTHR11011">
    <property type="entry name" value="MALE STERILITY PROTEIN 2-RELATED"/>
    <property type="match status" value="1"/>
</dbReference>
<dbReference type="AlphaFoldDB" id="A0A813YMC5"/>
<evidence type="ECO:0000256" key="3">
    <source>
        <dbReference type="ARBA" id="ARBA00022516"/>
    </source>
</evidence>
<sequence>MAPNMSELVHKDSTSAIATFFSNKTIFVTGATGFVGKCLLEKLVRSCPDIDRIHVLIRGKHNVTPQERLTKLCSCPLFDTIRLINPNFASKFNAMEGDVTLPNFGLSKTDEALLIEKCHIVFHSAATIRFDEPLRNAMQINVGSVAKLIELCTKMASVQAVIHVSTAYANCNESHIEEAVYPTSIAPEQLLKACEWMDTSMLDLITPELIRHLPNTYTFTKGLAEAYLNTHAQHLPLAIFRPSIIGPTWQEPVPGFIDNYSGYTGIIVASVSGFMRVMNANPTIQPNCIPADVVINTMITLAWHTATQASRQPLRQKADMLPVIHCCAAGRRSNNKSVSSQQYIDIIAEQLDSHKIAFQRCLRWPELTLITNKYVYGIRHFFQEVIFAYLLDLIMIITKNKPIFVRLLNKMTKSLQVLDFFSNNNWTFASENSEKLFDIMSTNEIDRQLFNFDVQDLNWVEYIRNHVLGVKKYLLKDDMDRMTQCYERNLRLKLAQQLISAILLTFLSLAFIHTVKHIVV</sequence>
<dbReference type="GO" id="GO:0035336">
    <property type="term" value="P:long-chain fatty-acyl-CoA metabolic process"/>
    <property type="evidence" value="ECO:0007669"/>
    <property type="project" value="TreeGrafter"/>
</dbReference>
<dbReference type="Proteomes" id="UP000663828">
    <property type="component" value="Unassembled WGS sequence"/>
</dbReference>
<keyword evidence="14" id="KW-1185">Reference proteome</keyword>
<dbReference type="GO" id="GO:0005777">
    <property type="term" value="C:peroxisome"/>
    <property type="evidence" value="ECO:0007669"/>
    <property type="project" value="TreeGrafter"/>
</dbReference>
<dbReference type="InterPro" id="IPR033640">
    <property type="entry name" value="FAR_C"/>
</dbReference>
<evidence type="ECO:0000313" key="15">
    <source>
        <dbReference type="Proteomes" id="UP000663852"/>
    </source>
</evidence>
<comment type="caution">
    <text evidence="12">The sequence shown here is derived from an EMBL/GenBank/DDBJ whole genome shotgun (WGS) entry which is preliminary data.</text>
</comment>
<evidence type="ECO:0000256" key="1">
    <source>
        <dbReference type="ARBA" id="ARBA00004141"/>
    </source>
</evidence>
<keyword evidence="3 9" id="KW-0444">Lipid biosynthesis</keyword>
<protein>
    <recommendedName>
        <fullName evidence="9">Fatty acyl-CoA reductase</fullName>
        <ecNumber evidence="9">1.2.1.84</ecNumber>
    </recommendedName>
</protein>
<comment type="similarity">
    <text evidence="2 9">Belongs to the fatty acyl-CoA reductase family.</text>
</comment>
<feature type="domain" description="Fatty acyl-CoA reductase C-terminal" evidence="10">
    <location>
        <begin position="385"/>
        <end position="477"/>
    </location>
</feature>
<reference evidence="12" key="1">
    <citation type="submission" date="2021-02" db="EMBL/GenBank/DDBJ databases">
        <authorList>
            <person name="Nowell W R."/>
        </authorList>
    </citation>
    <scope>NUCLEOTIDE SEQUENCE</scope>
</reference>
<dbReference type="Gene3D" id="3.40.50.720">
    <property type="entry name" value="NAD(P)-binding Rossmann-like Domain"/>
    <property type="match status" value="1"/>
</dbReference>
<dbReference type="InterPro" id="IPR036291">
    <property type="entry name" value="NAD(P)-bd_dom_sf"/>
</dbReference>
<evidence type="ECO:0000256" key="9">
    <source>
        <dbReference type="RuleBase" id="RU363097"/>
    </source>
</evidence>
<comment type="subcellular location">
    <subcellularLocation>
        <location evidence="1">Membrane</location>
        <topology evidence="1">Multi-pass membrane protein</topology>
    </subcellularLocation>
</comment>
<dbReference type="FunFam" id="3.40.50.720:FF:000143">
    <property type="entry name" value="Fatty acyl-CoA reductase"/>
    <property type="match status" value="1"/>
</dbReference>
<evidence type="ECO:0000256" key="7">
    <source>
        <dbReference type="ARBA" id="ARBA00023136"/>
    </source>
</evidence>
<evidence type="ECO:0000313" key="12">
    <source>
        <dbReference type="EMBL" id="CAF0886506.1"/>
    </source>
</evidence>
<accession>A0A813YMC5</accession>
<dbReference type="EC" id="1.2.1.84" evidence="9"/>
<dbReference type="CDD" id="cd05236">
    <property type="entry name" value="FAR-N_SDR_e"/>
    <property type="match status" value="1"/>
</dbReference>
<gene>
    <name evidence="12" type="ORF">EDS130_LOCUS9054</name>
    <name evidence="13" type="ORF">XAT740_LOCUS36218</name>
</gene>
<dbReference type="GO" id="GO:0080019">
    <property type="term" value="F:alcohol-forming very long-chain fatty acyl-CoA reductase activity"/>
    <property type="evidence" value="ECO:0007669"/>
    <property type="project" value="InterPro"/>
</dbReference>
<dbReference type="Proteomes" id="UP000663852">
    <property type="component" value="Unassembled WGS sequence"/>
</dbReference>
<dbReference type="Pfam" id="PF03015">
    <property type="entry name" value="Sterile"/>
    <property type="match status" value="1"/>
</dbReference>
<evidence type="ECO:0000259" key="10">
    <source>
        <dbReference type="Pfam" id="PF03015"/>
    </source>
</evidence>
<dbReference type="OrthoDB" id="429813at2759"/>
<keyword evidence="9" id="KW-0560">Oxidoreductase</keyword>
<evidence type="ECO:0000256" key="8">
    <source>
        <dbReference type="ARBA" id="ARBA00052530"/>
    </source>
</evidence>
<dbReference type="GO" id="GO:0016020">
    <property type="term" value="C:membrane"/>
    <property type="evidence" value="ECO:0007669"/>
    <property type="project" value="UniProtKB-SubCell"/>
</dbReference>
<evidence type="ECO:0000259" key="11">
    <source>
        <dbReference type="Pfam" id="PF07993"/>
    </source>
</evidence>
<comment type="catalytic activity">
    <reaction evidence="8 9">
        <text>a long-chain fatty acyl-CoA + 2 NADPH + 2 H(+) = a long-chain primary fatty alcohol + 2 NADP(+) + CoA</text>
        <dbReference type="Rhea" id="RHEA:52716"/>
        <dbReference type="ChEBI" id="CHEBI:15378"/>
        <dbReference type="ChEBI" id="CHEBI:57287"/>
        <dbReference type="ChEBI" id="CHEBI:57783"/>
        <dbReference type="ChEBI" id="CHEBI:58349"/>
        <dbReference type="ChEBI" id="CHEBI:77396"/>
        <dbReference type="ChEBI" id="CHEBI:83139"/>
        <dbReference type="EC" id="1.2.1.84"/>
    </reaction>
</comment>
<evidence type="ECO:0000256" key="4">
    <source>
        <dbReference type="ARBA" id="ARBA00022692"/>
    </source>
</evidence>
<dbReference type="InterPro" id="IPR026055">
    <property type="entry name" value="FAR"/>
</dbReference>
<dbReference type="EMBL" id="CAJNOJ010000030">
    <property type="protein sequence ID" value="CAF0886506.1"/>
    <property type="molecule type" value="Genomic_DNA"/>
</dbReference>
<evidence type="ECO:0000313" key="14">
    <source>
        <dbReference type="Proteomes" id="UP000663828"/>
    </source>
</evidence>
<dbReference type="GO" id="GO:0102965">
    <property type="term" value="F:alcohol-forming long-chain fatty acyl-CoA reductase activity"/>
    <property type="evidence" value="ECO:0007669"/>
    <property type="project" value="UniProtKB-EC"/>
</dbReference>
<comment type="function">
    <text evidence="9">Catalyzes the reduction of fatty acyl-CoA to fatty alcohols.</text>
</comment>
<dbReference type="CDD" id="cd09071">
    <property type="entry name" value="FAR_C"/>
    <property type="match status" value="1"/>
</dbReference>
<evidence type="ECO:0000313" key="13">
    <source>
        <dbReference type="EMBL" id="CAF1439260.1"/>
    </source>
</evidence>
<keyword evidence="7" id="KW-0472">Membrane</keyword>
<evidence type="ECO:0000256" key="5">
    <source>
        <dbReference type="ARBA" id="ARBA00022989"/>
    </source>
</evidence>
<organism evidence="12 15">
    <name type="scientific">Adineta ricciae</name>
    <name type="common">Rotifer</name>
    <dbReference type="NCBI Taxonomy" id="249248"/>
    <lineage>
        <taxon>Eukaryota</taxon>
        <taxon>Metazoa</taxon>
        <taxon>Spiralia</taxon>
        <taxon>Gnathifera</taxon>
        <taxon>Rotifera</taxon>
        <taxon>Eurotatoria</taxon>
        <taxon>Bdelloidea</taxon>
        <taxon>Adinetida</taxon>
        <taxon>Adinetidae</taxon>
        <taxon>Adineta</taxon>
    </lineage>
</organism>
<keyword evidence="4" id="KW-0812">Transmembrane</keyword>
<dbReference type="PANTHER" id="PTHR11011:SF45">
    <property type="entry name" value="FATTY ACYL-COA REDUCTASE CG8306-RELATED"/>
    <property type="match status" value="1"/>
</dbReference>
<evidence type="ECO:0000256" key="2">
    <source>
        <dbReference type="ARBA" id="ARBA00005928"/>
    </source>
</evidence>
<dbReference type="SUPFAM" id="SSF51735">
    <property type="entry name" value="NAD(P)-binding Rossmann-fold domains"/>
    <property type="match status" value="1"/>
</dbReference>
<keyword evidence="5" id="KW-1133">Transmembrane helix</keyword>
<evidence type="ECO:0000256" key="6">
    <source>
        <dbReference type="ARBA" id="ARBA00023098"/>
    </source>
</evidence>
<feature type="domain" description="Thioester reductase (TE)" evidence="11">
    <location>
        <begin position="28"/>
        <end position="298"/>
    </location>
</feature>
<proteinExistence type="inferred from homology"/>
<name>A0A813YMC5_ADIRI</name>
<dbReference type="Pfam" id="PF07993">
    <property type="entry name" value="NAD_binding_4"/>
    <property type="match status" value="1"/>
</dbReference>
<dbReference type="EMBL" id="CAJNOR010003697">
    <property type="protein sequence ID" value="CAF1439260.1"/>
    <property type="molecule type" value="Genomic_DNA"/>
</dbReference>
<keyword evidence="6 9" id="KW-0443">Lipid metabolism</keyword>
<keyword evidence="9" id="KW-0521">NADP</keyword>
<dbReference type="InterPro" id="IPR013120">
    <property type="entry name" value="FAR_NAD-bd"/>
</dbReference>